<proteinExistence type="predicted"/>
<protein>
    <submittedName>
        <fullName evidence="1">Uncharacterized protein</fullName>
    </submittedName>
</protein>
<accession>A0AAW1YYR1</accession>
<dbReference type="EMBL" id="JAWDJR010000023">
    <property type="protein sequence ID" value="KAK9953648.1"/>
    <property type="molecule type" value="Genomic_DNA"/>
</dbReference>
<reference evidence="1 2" key="1">
    <citation type="submission" date="2024-05" db="EMBL/GenBank/DDBJ databases">
        <title>A high-quality chromosomal-level genome assembly of Topmouth culter (Culter alburnus).</title>
        <authorList>
            <person name="Zhao H."/>
        </authorList>
    </citation>
    <scope>NUCLEOTIDE SEQUENCE [LARGE SCALE GENOMIC DNA]</scope>
    <source>
        <strain evidence="1">CATC2023</strain>
        <tissue evidence="1">Muscle</tissue>
    </source>
</reference>
<keyword evidence="2" id="KW-1185">Reference proteome</keyword>
<sequence>MNNPTMTQPGEENTCSPARLWLATCREGWEFLQREAKGVAEEEERYPYRSL</sequence>
<feature type="non-terminal residue" evidence="1">
    <location>
        <position position="51"/>
    </location>
</feature>
<dbReference type="AlphaFoldDB" id="A0AAW1YYR1"/>
<name>A0AAW1YYR1_CULAL</name>
<gene>
    <name evidence="1" type="ORF">ABG768_017626</name>
</gene>
<dbReference type="Proteomes" id="UP001479290">
    <property type="component" value="Unassembled WGS sequence"/>
</dbReference>
<evidence type="ECO:0000313" key="1">
    <source>
        <dbReference type="EMBL" id="KAK9953648.1"/>
    </source>
</evidence>
<organism evidence="1 2">
    <name type="scientific">Culter alburnus</name>
    <name type="common">Topmouth culter</name>
    <dbReference type="NCBI Taxonomy" id="194366"/>
    <lineage>
        <taxon>Eukaryota</taxon>
        <taxon>Metazoa</taxon>
        <taxon>Chordata</taxon>
        <taxon>Craniata</taxon>
        <taxon>Vertebrata</taxon>
        <taxon>Euteleostomi</taxon>
        <taxon>Actinopterygii</taxon>
        <taxon>Neopterygii</taxon>
        <taxon>Teleostei</taxon>
        <taxon>Ostariophysi</taxon>
        <taxon>Cypriniformes</taxon>
        <taxon>Xenocyprididae</taxon>
        <taxon>Xenocypridinae</taxon>
        <taxon>Culter</taxon>
    </lineage>
</organism>
<comment type="caution">
    <text evidence="1">The sequence shown here is derived from an EMBL/GenBank/DDBJ whole genome shotgun (WGS) entry which is preliminary data.</text>
</comment>
<evidence type="ECO:0000313" key="2">
    <source>
        <dbReference type="Proteomes" id="UP001479290"/>
    </source>
</evidence>